<reference evidence="1" key="1">
    <citation type="submission" date="2018-02" db="EMBL/GenBank/DDBJ databases">
        <title>The genomes of Aspergillus section Nigri reveals drivers in fungal speciation.</title>
        <authorList>
            <consortium name="DOE Joint Genome Institute"/>
            <person name="Vesth T.C."/>
            <person name="Nybo J."/>
            <person name="Theobald S."/>
            <person name="Brandl J."/>
            <person name="Frisvad J.C."/>
            <person name="Nielsen K.F."/>
            <person name="Lyhne E.K."/>
            <person name="Kogle M.E."/>
            <person name="Kuo A."/>
            <person name="Riley R."/>
            <person name="Clum A."/>
            <person name="Nolan M."/>
            <person name="Lipzen A."/>
            <person name="Salamov A."/>
            <person name="Henrissat B."/>
            <person name="Wiebenga A."/>
            <person name="De vries R.P."/>
            <person name="Grigoriev I.V."/>
            <person name="Mortensen U.H."/>
            <person name="Andersen M.R."/>
            <person name="Baker S.E."/>
        </authorList>
    </citation>
    <scope>NUCLEOTIDE SEQUENCE</scope>
    <source>
        <strain evidence="1">CBS 621.78</strain>
    </source>
</reference>
<sequence>MGYSEAYCHLCGVSFNIGRARDVGEPHVASFGSDDSLSMEIEDLDLAECAKKGCVFALKYPYPGEKDEDLEVDPDYQPEECDDETAEPYEYDSDYESDNAMCLSEDQHDDATQQGETATTEDEEEELYRDFLFNTLRTLNPRHYTGEPIGDLAYSTTTGTKKDILIPITSSELPKDCSPEDLEHIPVPTCGQPNAYPGSAISVAEMRGCRTAQFLVHKSQTEGTWKPDGLHEDWETDAEWFLSGVCDGMRSRDCGYPDVWPARGGVETVAADNVNFGSMEPHELAMPFHSWCFDIFSRQSKRHFNKVNVNGLIKWRDAECSYEEFHEFPRAGDVLESQEQWWDHKPGREYLAANPLYVPGLPALLAEATSQEVEVEVNTASFENSARTHPDPRVVDYLSSLPLDLRLHIINFLDAADITRLRAASRAFTHLPNGVWYRLVRDEMPWLWEAWDNSEIEHTPSWWTTVNANEVKFVNDTRNHYAKVLGAKSTDQDDMVDYLVPWPVVVPEQVRLERANTDWHRVFFRVKSQWVQLKGLRNRRRIWEDVEEIIRRIGRCEGSC</sequence>
<keyword evidence="2" id="KW-1185">Reference proteome</keyword>
<protein>
    <submittedName>
        <fullName evidence="1">Uncharacterized protein</fullName>
    </submittedName>
</protein>
<evidence type="ECO:0000313" key="1">
    <source>
        <dbReference type="EMBL" id="RAH45254.1"/>
    </source>
</evidence>
<dbReference type="Proteomes" id="UP000249057">
    <property type="component" value="Unassembled WGS sequence"/>
</dbReference>
<evidence type="ECO:0000313" key="2">
    <source>
        <dbReference type="Proteomes" id="UP000249057"/>
    </source>
</evidence>
<dbReference type="EMBL" id="KZ825346">
    <property type="protein sequence ID" value="RAH45254.1"/>
    <property type="molecule type" value="Genomic_DNA"/>
</dbReference>
<gene>
    <name evidence="1" type="ORF">BO95DRAFT_443211</name>
</gene>
<organism evidence="1 2">
    <name type="scientific">Aspergillus brunneoviolaceus CBS 621.78</name>
    <dbReference type="NCBI Taxonomy" id="1450534"/>
    <lineage>
        <taxon>Eukaryota</taxon>
        <taxon>Fungi</taxon>
        <taxon>Dikarya</taxon>
        <taxon>Ascomycota</taxon>
        <taxon>Pezizomycotina</taxon>
        <taxon>Eurotiomycetes</taxon>
        <taxon>Eurotiomycetidae</taxon>
        <taxon>Eurotiales</taxon>
        <taxon>Aspergillaceae</taxon>
        <taxon>Aspergillus</taxon>
        <taxon>Aspergillus subgen. Circumdati</taxon>
    </lineage>
</organism>
<name>A0ACD1G7I9_9EURO</name>
<proteinExistence type="predicted"/>
<accession>A0ACD1G7I9</accession>